<dbReference type="EMBL" id="AZEC01000001">
    <property type="protein sequence ID" value="KRL14642.1"/>
    <property type="molecule type" value="Genomic_DNA"/>
</dbReference>
<dbReference type="InterPro" id="IPR010982">
    <property type="entry name" value="Lambda_DNA-bd_dom_sf"/>
</dbReference>
<organism evidence="5 6">
    <name type="scientific">Schleiferilactobacillus perolens DSM 12744</name>
    <dbReference type="NCBI Taxonomy" id="1423792"/>
    <lineage>
        <taxon>Bacteria</taxon>
        <taxon>Bacillati</taxon>
        <taxon>Bacillota</taxon>
        <taxon>Bacilli</taxon>
        <taxon>Lactobacillales</taxon>
        <taxon>Lactobacillaceae</taxon>
        <taxon>Schleiferilactobacillus</taxon>
    </lineage>
</organism>
<dbReference type="STRING" id="1423792.FD09_GL000295"/>
<dbReference type="RefSeq" id="WP_057817520.1">
    <property type="nucleotide sequence ID" value="NZ_AZEC01000001.1"/>
</dbReference>
<dbReference type="PANTHER" id="PTHR30146:SF149">
    <property type="entry name" value="HTH-TYPE TRANSCRIPTIONAL REGULATOR EBGR"/>
    <property type="match status" value="1"/>
</dbReference>
<evidence type="ECO:0000256" key="1">
    <source>
        <dbReference type="ARBA" id="ARBA00023015"/>
    </source>
</evidence>
<dbReference type="InterPro" id="IPR000843">
    <property type="entry name" value="HTH_LacI"/>
</dbReference>
<dbReference type="Pfam" id="PF13377">
    <property type="entry name" value="Peripla_BP_3"/>
    <property type="match status" value="1"/>
</dbReference>
<evidence type="ECO:0000259" key="4">
    <source>
        <dbReference type="PROSITE" id="PS50932"/>
    </source>
</evidence>
<dbReference type="CDD" id="cd01392">
    <property type="entry name" value="HTH_LacI"/>
    <property type="match status" value="1"/>
</dbReference>
<dbReference type="PANTHER" id="PTHR30146">
    <property type="entry name" value="LACI-RELATED TRANSCRIPTIONAL REPRESSOR"/>
    <property type="match status" value="1"/>
</dbReference>
<dbReference type="Gene3D" id="1.10.260.40">
    <property type="entry name" value="lambda repressor-like DNA-binding domains"/>
    <property type="match status" value="1"/>
</dbReference>
<reference evidence="5 6" key="1">
    <citation type="journal article" date="2015" name="Genome Announc.">
        <title>Expanding the biotechnology potential of lactobacilli through comparative genomics of 213 strains and associated genera.</title>
        <authorList>
            <person name="Sun Z."/>
            <person name="Harris H.M."/>
            <person name="McCann A."/>
            <person name="Guo C."/>
            <person name="Argimon S."/>
            <person name="Zhang W."/>
            <person name="Yang X."/>
            <person name="Jeffery I.B."/>
            <person name="Cooney J.C."/>
            <person name="Kagawa T.F."/>
            <person name="Liu W."/>
            <person name="Song Y."/>
            <person name="Salvetti E."/>
            <person name="Wrobel A."/>
            <person name="Rasinkangas P."/>
            <person name="Parkhill J."/>
            <person name="Rea M.C."/>
            <person name="O'Sullivan O."/>
            <person name="Ritari J."/>
            <person name="Douillard F.P."/>
            <person name="Paul Ross R."/>
            <person name="Yang R."/>
            <person name="Briner A.E."/>
            <person name="Felis G.E."/>
            <person name="de Vos W.M."/>
            <person name="Barrangou R."/>
            <person name="Klaenhammer T.R."/>
            <person name="Caufield P.W."/>
            <person name="Cui Y."/>
            <person name="Zhang H."/>
            <person name="O'Toole P.W."/>
        </authorList>
    </citation>
    <scope>NUCLEOTIDE SEQUENCE [LARGE SCALE GENOMIC DNA]</scope>
    <source>
        <strain evidence="5 6">DSM 12744</strain>
    </source>
</reference>
<accession>A0A0R1NA81</accession>
<gene>
    <name evidence="5" type="ORF">FD09_GL000295</name>
</gene>
<dbReference type="PROSITE" id="PS50932">
    <property type="entry name" value="HTH_LACI_2"/>
    <property type="match status" value="1"/>
</dbReference>
<evidence type="ECO:0000256" key="2">
    <source>
        <dbReference type="ARBA" id="ARBA00023125"/>
    </source>
</evidence>
<dbReference type="InterPro" id="IPR028082">
    <property type="entry name" value="Peripla_BP_I"/>
</dbReference>
<keyword evidence="1" id="KW-0805">Transcription regulation</keyword>
<comment type="caution">
    <text evidence="5">The sequence shown here is derived from an EMBL/GenBank/DDBJ whole genome shotgun (WGS) entry which is preliminary data.</text>
</comment>
<evidence type="ECO:0000313" key="5">
    <source>
        <dbReference type="EMBL" id="KRL14642.1"/>
    </source>
</evidence>
<dbReference type="Gene3D" id="3.40.50.2300">
    <property type="match status" value="2"/>
</dbReference>
<evidence type="ECO:0000256" key="3">
    <source>
        <dbReference type="ARBA" id="ARBA00023163"/>
    </source>
</evidence>
<dbReference type="CDD" id="cd01544">
    <property type="entry name" value="PBP1_GalR"/>
    <property type="match status" value="1"/>
</dbReference>
<dbReference type="SUPFAM" id="SSF53822">
    <property type="entry name" value="Periplasmic binding protein-like I"/>
    <property type="match status" value="1"/>
</dbReference>
<keyword evidence="6" id="KW-1185">Reference proteome</keyword>
<protein>
    <submittedName>
        <fullName evidence="5">GalR</fullName>
    </submittedName>
</protein>
<feature type="domain" description="HTH lacI-type" evidence="4">
    <location>
        <begin position="2"/>
        <end position="58"/>
    </location>
</feature>
<keyword evidence="2" id="KW-0238">DNA-binding</keyword>
<sequence>MAGIRDVAKEAKVSATTTSRFLNSDPDLMITDETKRRILAAVEKLHYVKRSNKSRKTTRIGLLVTKTERDEYDDPYFRDIRLGILDGLKAHSLDIGVTYHIGDKIDAMMLQGLDAFVIVGTLEHAWLDKIYAANQNIVLVDDYYGPANIDAVYPDFQQSTTAVLERLTKQGHQRISFIGGAAMSWLESGKIVWHPEGDLRLRTYQQWMDDHDLGQYSHSFIGGWDYMDGAEQTRNLLQHFHDRTDFPTALVVASDPLAIGVYRELHTAHIRMPEDLAVISFDNSAVADYLTPSLTSVKLRPYEMGKSAVRMAAERIQGTRDYPLRVLLPTEIIGRESDDYSRKSEEKTS</sequence>
<dbReference type="OrthoDB" id="43195at2"/>
<dbReference type="InterPro" id="IPR046335">
    <property type="entry name" value="LacI/GalR-like_sensor"/>
</dbReference>
<evidence type="ECO:0000313" key="6">
    <source>
        <dbReference type="Proteomes" id="UP000051330"/>
    </source>
</evidence>
<dbReference type="Pfam" id="PF00356">
    <property type="entry name" value="LacI"/>
    <property type="match status" value="1"/>
</dbReference>
<dbReference type="Proteomes" id="UP000051330">
    <property type="component" value="Unassembled WGS sequence"/>
</dbReference>
<name>A0A0R1NA81_9LACO</name>
<dbReference type="SMART" id="SM00354">
    <property type="entry name" value="HTH_LACI"/>
    <property type="match status" value="1"/>
</dbReference>
<keyword evidence="3" id="KW-0804">Transcription</keyword>
<dbReference type="AlphaFoldDB" id="A0A0R1NA81"/>
<proteinExistence type="predicted"/>
<dbReference type="PATRIC" id="fig|1423792.3.peg.300"/>
<dbReference type="SUPFAM" id="SSF47413">
    <property type="entry name" value="lambda repressor-like DNA-binding domains"/>
    <property type="match status" value="1"/>
</dbReference>
<dbReference type="GO" id="GO:0003700">
    <property type="term" value="F:DNA-binding transcription factor activity"/>
    <property type="evidence" value="ECO:0007669"/>
    <property type="project" value="TreeGrafter"/>
</dbReference>
<dbReference type="GO" id="GO:0000976">
    <property type="term" value="F:transcription cis-regulatory region binding"/>
    <property type="evidence" value="ECO:0007669"/>
    <property type="project" value="TreeGrafter"/>
</dbReference>